<evidence type="ECO:0000313" key="9">
    <source>
        <dbReference type="EMBL" id="GMH14306.1"/>
    </source>
</evidence>
<dbReference type="InterPro" id="IPR013087">
    <property type="entry name" value="Znf_C2H2_type"/>
</dbReference>
<dbReference type="GO" id="GO:0009788">
    <property type="term" value="P:negative regulation of abscisic acid-activated signaling pathway"/>
    <property type="evidence" value="ECO:0007669"/>
    <property type="project" value="InterPro"/>
</dbReference>
<feature type="domain" description="C2H2-type" evidence="8">
    <location>
        <begin position="105"/>
        <end position="132"/>
    </location>
</feature>
<keyword evidence="4" id="KW-0862">Zinc</keyword>
<dbReference type="Gene3D" id="3.30.160.60">
    <property type="entry name" value="Classic Zinc Finger"/>
    <property type="match status" value="1"/>
</dbReference>
<evidence type="ECO:0000256" key="4">
    <source>
        <dbReference type="ARBA" id="ARBA00022833"/>
    </source>
</evidence>
<evidence type="ECO:0000256" key="1">
    <source>
        <dbReference type="ARBA" id="ARBA00004123"/>
    </source>
</evidence>
<evidence type="ECO:0000256" key="3">
    <source>
        <dbReference type="ARBA" id="ARBA00022771"/>
    </source>
</evidence>
<dbReference type="InterPro" id="IPR044246">
    <property type="entry name" value="ZFP3-like"/>
</dbReference>
<feature type="region of interest" description="Disordered" evidence="7">
    <location>
        <begin position="28"/>
        <end position="49"/>
    </location>
</feature>
<feature type="compositionally biased region" description="Basic and acidic residues" evidence="7">
    <location>
        <begin position="30"/>
        <end position="49"/>
    </location>
</feature>
<evidence type="ECO:0000256" key="2">
    <source>
        <dbReference type="ARBA" id="ARBA00022723"/>
    </source>
</evidence>
<comment type="subcellular location">
    <subcellularLocation>
        <location evidence="1">Nucleus</location>
    </subcellularLocation>
</comment>
<gene>
    <name evidence="9" type="ORF">Nepgr_016147</name>
</gene>
<dbReference type="PROSITE" id="PS50157">
    <property type="entry name" value="ZINC_FINGER_C2H2_2"/>
    <property type="match status" value="1"/>
</dbReference>
<dbReference type="PANTHER" id="PTHR47287">
    <property type="entry name" value="C2H2 AND C2HC ZINC FINGERS SUPERFAMILY PROTEIN"/>
    <property type="match status" value="1"/>
</dbReference>
<evidence type="ECO:0000256" key="6">
    <source>
        <dbReference type="PROSITE-ProRule" id="PRU00042"/>
    </source>
</evidence>
<keyword evidence="3 6" id="KW-0863">Zinc-finger</keyword>
<comment type="caution">
    <text evidence="9">The sequence shown here is derived from an EMBL/GenBank/DDBJ whole genome shotgun (WGS) entry which is preliminary data.</text>
</comment>
<dbReference type="Proteomes" id="UP001279734">
    <property type="component" value="Unassembled WGS sequence"/>
</dbReference>
<protein>
    <recommendedName>
        <fullName evidence="8">C2H2-type domain-containing protein</fullName>
    </recommendedName>
</protein>
<evidence type="ECO:0000256" key="5">
    <source>
        <dbReference type="ARBA" id="ARBA00023242"/>
    </source>
</evidence>
<evidence type="ECO:0000313" key="10">
    <source>
        <dbReference type="Proteomes" id="UP001279734"/>
    </source>
</evidence>
<keyword evidence="5" id="KW-0539">Nucleus</keyword>
<dbReference type="PANTHER" id="PTHR47287:SF15">
    <property type="entry name" value="ZINC FINGER PROTEIN 3-LIKE"/>
    <property type="match status" value="1"/>
</dbReference>
<dbReference type="AlphaFoldDB" id="A0AAD3SPS8"/>
<evidence type="ECO:0000256" key="7">
    <source>
        <dbReference type="SAM" id="MobiDB-lite"/>
    </source>
</evidence>
<sequence length="280" mass="30942">MELPKSGPLSFSETSTITLSVSELFPCPKTSKDARLSKEEDRDDQKLKNDKDHGLMLYLSLITSQDSHRSATREIDLVNGFDDLGKPLNLPDLNRRVEEAEPRVFSCNFCHRKFYSSQALGGHQNAHKRERTLVKRGQRNVNGVFSSMTASQPLHSSYGYNKPLGIQAHSMINKPPLKIPPAAASSQYSCGHQHGWSRRPFDQQPVLGRLPSDGCDFGIGIGSSSSTGGVARFHGVLKNSPSPDKKIGGLWWSTNSSSSPSDLRVVRQDELQKLDLSLKL</sequence>
<evidence type="ECO:0000259" key="8">
    <source>
        <dbReference type="PROSITE" id="PS50157"/>
    </source>
</evidence>
<dbReference type="SUPFAM" id="SSF57667">
    <property type="entry name" value="beta-beta-alpha zinc fingers"/>
    <property type="match status" value="1"/>
</dbReference>
<accession>A0AAD3SPS8</accession>
<dbReference type="GO" id="GO:0005634">
    <property type="term" value="C:nucleus"/>
    <property type="evidence" value="ECO:0007669"/>
    <property type="project" value="UniProtKB-SubCell"/>
</dbReference>
<dbReference type="PROSITE" id="PS00028">
    <property type="entry name" value="ZINC_FINGER_C2H2_1"/>
    <property type="match status" value="1"/>
</dbReference>
<keyword evidence="10" id="KW-1185">Reference proteome</keyword>
<dbReference type="InterPro" id="IPR036236">
    <property type="entry name" value="Znf_C2H2_sf"/>
</dbReference>
<dbReference type="EMBL" id="BSYO01000013">
    <property type="protein sequence ID" value="GMH14306.1"/>
    <property type="molecule type" value="Genomic_DNA"/>
</dbReference>
<keyword evidence="2" id="KW-0479">Metal-binding</keyword>
<proteinExistence type="predicted"/>
<reference evidence="9" key="1">
    <citation type="submission" date="2023-05" db="EMBL/GenBank/DDBJ databases">
        <title>Nepenthes gracilis genome sequencing.</title>
        <authorList>
            <person name="Fukushima K."/>
        </authorList>
    </citation>
    <scope>NUCLEOTIDE SEQUENCE</scope>
    <source>
        <strain evidence="9">SING2019-196</strain>
    </source>
</reference>
<dbReference type="GO" id="GO:0008270">
    <property type="term" value="F:zinc ion binding"/>
    <property type="evidence" value="ECO:0007669"/>
    <property type="project" value="UniProtKB-KW"/>
</dbReference>
<name>A0AAD3SPS8_NEPGR</name>
<organism evidence="9 10">
    <name type="scientific">Nepenthes gracilis</name>
    <name type="common">Slender pitcher plant</name>
    <dbReference type="NCBI Taxonomy" id="150966"/>
    <lineage>
        <taxon>Eukaryota</taxon>
        <taxon>Viridiplantae</taxon>
        <taxon>Streptophyta</taxon>
        <taxon>Embryophyta</taxon>
        <taxon>Tracheophyta</taxon>
        <taxon>Spermatophyta</taxon>
        <taxon>Magnoliopsida</taxon>
        <taxon>eudicotyledons</taxon>
        <taxon>Gunneridae</taxon>
        <taxon>Pentapetalae</taxon>
        <taxon>Caryophyllales</taxon>
        <taxon>Nepenthaceae</taxon>
        <taxon>Nepenthes</taxon>
    </lineage>
</organism>